<dbReference type="SMART" id="SM00388">
    <property type="entry name" value="HisKA"/>
    <property type="match status" value="1"/>
</dbReference>
<dbReference type="InterPro" id="IPR035965">
    <property type="entry name" value="PAS-like_dom_sf"/>
</dbReference>
<dbReference type="Gene3D" id="3.40.50.2300">
    <property type="match status" value="1"/>
</dbReference>
<dbReference type="EMBL" id="JAATJM010000001">
    <property type="protein sequence ID" value="NJC41510.1"/>
    <property type="molecule type" value="Genomic_DNA"/>
</dbReference>
<evidence type="ECO:0000256" key="2">
    <source>
        <dbReference type="ARBA" id="ARBA00012438"/>
    </source>
</evidence>
<dbReference type="InterPro" id="IPR003018">
    <property type="entry name" value="GAF"/>
</dbReference>
<dbReference type="SMART" id="SM00387">
    <property type="entry name" value="HATPase_c"/>
    <property type="match status" value="1"/>
</dbReference>
<dbReference type="Gene3D" id="3.30.565.10">
    <property type="entry name" value="Histidine kinase-like ATPase, C-terminal domain"/>
    <property type="match status" value="1"/>
</dbReference>
<feature type="domain" description="PAC" evidence="11">
    <location>
        <begin position="368"/>
        <end position="420"/>
    </location>
</feature>
<evidence type="ECO:0000259" key="10">
    <source>
        <dbReference type="PROSITE" id="PS50112"/>
    </source>
</evidence>
<dbReference type="FunFam" id="3.30.565.10:FF:000010">
    <property type="entry name" value="Sensor histidine kinase RcsC"/>
    <property type="match status" value="1"/>
</dbReference>
<keyword evidence="13" id="KW-1185">Reference proteome</keyword>
<dbReference type="GO" id="GO:0000155">
    <property type="term" value="F:phosphorelay sensor kinase activity"/>
    <property type="evidence" value="ECO:0007669"/>
    <property type="project" value="InterPro"/>
</dbReference>
<dbReference type="PROSITE" id="PS50109">
    <property type="entry name" value="HIS_KIN"/>
    <property type="match status" value="1"/>
</dbReference>
<comment type="catalytic activity">
    <reaction evidence="1">
        <text>ATP + protein L-histidine = ADP + protein N-phospho-L-histidine.</text>
        <dbReference type="EC" id="2.7.13.3"/>
    </reaction>
</comment>
<dbReference type="CDD" id="cd17546">
    <property type="entry name" value="REC_hyHK_CKI1_RcsC-like"/>
    <property type="match status" value="1"/>
</dbReference>
<dbReference type="InterPro" id="IPR013655">
    <property type="entry name" value="PAS_fold_3"/>
</dbReference>
<dbReference type="SMART" id="SM00086">
    <property type="entry name" value="PAC"/>
    <property type="match status" value="2"/>
</dbReference>
<dbReference type="Gene3D" id="2.10.70.100">
    <property type="match status" value="1"/>
</dbReference>
<dbReference type="SMART" id="SM00448">
    <property type="entry name" value="REC"/>
    <property type="match status" value="1"/>
</dbReference>
<dbReference type="PANTHER" id="PTHR45339">
    <property type="entry name" value="HYBRID SIGNAL TRANSDUCTION HISTIDINE KINASE J"/>
    <property type="match status" value="1"/>
</dbReference>
<dbReference type="InterPro" id="IPR003661">
    <property type="entry name" value="HisK_dim/P_dom"/>
</dbReference>
<accession>A0A7X6BP84</accession>
<evidence type="ECO:0000256" key="3">
    <source>
        <dbReference type="ARBA" id="ARBA00022553"/>
    </source>
</evidence>
<name>A0A7X6BP84_9CAUL</name>
<dbReference type="PROSITE" id="PS50112">
    <property type="entry name" value="PAS"/>
    <property type="match status" value="1"/>
</dbReference>
<evidence type="ECO:0000313" key="12">
    <source>
        <dbReference type="EMBL" id="NJC41510.1"/>
    </source>
</evidence>
<dbReference type="Proteomes" id="UP000587415">
    <property type="component" value="Unassembled WGS sequence"/>
</dbReference>
<dbReference type="InterPro" id="IPR003594">
    <property type="entry name" value="HATPase_dom"/>
</dbReference>
<evidence type="ECO:0000256" key="7">
    <source>
        <dbReference type="PROSITE-ProRule" id="PRU00169"/>
    </source>
</evidence>
<reference evidence="12 13" key="1">
    <citation type="submission" date="2020-03" db="EMBL/GenBank/DDBJ databases">
        <title>Genomic Encyclopedia of Type Strains, Phase IV (KMG-IV): sequencing the most valuable type-strain genomes for metagenomic binning, comparative biology and taxonomic classification.</title>
        <authorList>
            <person name="Goeker M."/>
        </authorList>
    </citation>
    <scope>NUCLEOTIDE SEQUENCE [LARGE SCALE GENOMIC DNA]</scope>
    <source>
        <strain evidence="12 13">DSM 4736</strain>
    </source>
</reference>
<sequence length="807" mass="87737">MGAHQPPASRNAPQGLNLDSPFERLTALACAMFDTPHAMVGLIERDRTLFRANVGIDQTEMRRDLSVTQLMVAMGPDAVWVVEDSREDDRVRDHPMVVGEPGLRFFAGATVSDASGKAVGAIGVMDVEPRAGTTEAEIANLRILARMAGDIVDQAELAHRQSEQLKLLRLTEDLAGVGQWRLDAETLRSTWSDQVYRIYGVTRDTFDPCLSDSLSFYHLDDREMIRSGVLRGLETGEGFRVRARLIRADGEERLVEAQADTERHPDGRVATMFGVFQDVTDQEQAIQKVTDSERRYRLLASRVTDIIITYGVDGLVTYVSPSVEAVSGYKPEELVGKPVTDLIHPDDIPALTESFREFVKSPPEWSQRGVTYRGLPRDGETRWFEARTSIIRDETGRAIEFQDLVRDVTDTKRLEQELTEARDRAEAAAQTKSEFLANMSHELRTPLTSVIGFSGLLQQSAALPDAERRYADRIATASEALLGVINDILDYSKLEADAVSLEPRPFDPAAMVRAAAAMVEGQCETRGLALTVSISPDMPVLLTGDEGRIRQVVLNFLANAAKFTAKGDIRLEAGWAKGRLRVAVSDTGIGVSTDKIEALFERFSQADTSTTRVYGGTGLGLSISRRLVEKMDGTIGAESRPGEGSTFWFEVPLSIAKAADANTPASESPSPRGLRILMADDASANRELVTAILSGMGVALETVTNGAQAVEAARGGAYDLILMDVHMPVMDGLDATRAIRSLGGAVGRTPIIALTANVQPEQAERCRQAGMDAHVGKPVQVAELLQVIADQLAGRAGDLNGPRSVRA</sequence>
<dbReference type="Pfam" id="PF00512">
    <property type="entry name" value="HisKA"/>
    <property type="match status" value="1"/>
</dbReference>
<gene>
    <name evidence="12" type="ORF">GGQ87_001768</name>
</gene>
<organism evidence="12 13">
    <name type="scientific">Brevundimonas alba</name>
    <dbReference type="NCBI Taxonomy" id="74314"/>
    <lineage>
        <taxon>Bacteria</taxon>
        <taxon>Pseudomonadati</taxon>
        <taxon>Pseudomonadota</taxon>
        <taxon>Alphaproteobacteria</taxon>
        <taxon>Caulobacterales</taxon>
        <taxon>Caulobacteraceae</taxon>
        <taxon>Brevundimonas</taxon>
    </lineage>
</organism>
<dbReference type="NCBIfam" id="TIGR00229">
    <property type="entry name" value="sensory_box"/>
    <property type="match status" value="1"/>
</dbReference>
<proteinExistence type="predicted"/>
<dbReference type="SUPFAM" id="SSF55785">
    <property type="entry name" value="PYP-like sensor domain (PAS domain)"/>
    <property type="match status" value="2"/>
</dbReference>
<dbReference type="RefSeq" id="WP_168046680.1">
    <property type="nucleotide sequence ID" value="NZ_JAATJM010000001.1"/>
</dbReference>
<dbReference type="CDD" id="cd00130">
    <property type="entry name" value="PAS"/>
    <property type="match status" value="2"/>
</dbReference>
<evidence type="ECO:0000256" key="6">
    <source>
        <dbReference type="ARBA" id="ARBA00023012"/>
    </source>
</evidence>
<feature type="domain" description="Response regulatory" evidence="9">
    <location>
        <begin position="675"/>
        <end position="792"/>
    </location>
</feature>
<evidence type="ECO:0000313" key="13">
    <source>
        <dbReference type="Proteomes" id="UP000587415"/>
    </source>
</evidence>
<evidence type="ECO:0000256" key="5">
    <source>
        <dbReference type="ARBA" id="ARBA00022777"/>
    </source>
</evidence>
<evidence type="ECO:0000256" key="1">
    <source>
        <dbReference type="ARBA" id="ARBA00000085"/>
    </source>
</evidence>
<dbReference type="InterPro" id="IPR029016">
    <property type="entry name" value="GAF-like_dom_sf"/>
</dbReference>
<feature type="domain" description="Histidine kinase" evidence="8">
    <location>
        <begin position="438"/>
        <end position="655"/>
    </location>
</feature>
<keyword evidence="4" id="KW-0808">Transferase</keyword>
<evidence type="ECO:0000259" key="11">
    <source>
        <dbReference type="PROSITE" id="PS50113"/>
    </source>
</evidence>
<evidence type="ECO:0000259" key="8">
    <source>
        <dbReference type="PROSITE" id="PS50109"/>
    </source>
</evidence>
<keyword evidence="3 7" id="KW-0597">Phosphoprotein</keyword>
<dbReference type="InterPro" id="IPR000014">
    <property type="entry name" value="PAS"/>
</dbReference>
<dbReference type="EC" id="2.7.13.3" evidence="2"/>
<evidence type="ECO:0000259" key="9">
    <source>
        <dbReference type="PROSITE" id="PS50110"/>
    </source>
</evidence>
<dbReference type="PRINTS" id="PR00344">
    <property type="entry name" value="BCTRLSENSOR"/>
</dbReference>
<dbReference type="InterPro" id="IPR001610">
    <property type="entry name" value="PAC"/>
</dbReference>
<evidence type="ECO:0000256" key="4">
    <source>
        <dbReference type="ARBA" id="ARBA00022679"/>
    </source>
</evidence>
<protein>
    <recommendedName>
        <fullName evidence="2">histidine kinase</fullName>
        <ecNumber evidence="2">2.7.13.3</ecNumber>
    </recommendedName>
</protein>
<comment type="caution">
    <text evidence="12">The sequence shown here is derived from an EMBL/GenBank/DDBJ whole genome shotgun (WGS) entry which is preliminary data.</text>
</comment>
<dbReference type="SMART" id="SM00091">
    <property type="entry name" value="PAS"/>
    <property type="match status" value="2"/>
</dbReference>
<dbReference type="Gene3D" id="3.30.450.40">
    <property type="match status" value="1"/>
</dbReference>
<dbReference type="CDD" id="cd00082">
    <property type="entry name" value="HisKA"/>
    <property type="match status" value="1"/>
</dbReference>
<dbReference type="SUPFAM" id="SSF55874">
    <property type="entry name" value="ATPase domain of HSP90 chaperone/DNA topoisomerase II/histidine kinase"/>
    <property type="match status" value="1"/>
</dbReference>
<dbReference type="PANTHER" id="PTHR45339:SF1">
    <property type="entry name" value="HYBRID SIGNAL TRANSDUCTION HISTIDINE KINASE J"/>
    <property type="match status" value="1"/>
</dbReference>
<dbReference type="PROSITE" id="PS50110">
    <property type="entry name" value="RESPONSE_REGULATORY"/>
    <property type="match status" value="1"/>
</dbReference>
<dbReference type="CDD" id="cd16922">
    <property type="entry name" value="HATPase_EvgS-ArcB-TorS-like"/>
    <property type="match status" value="1"/>
</dbReference>
<dbReference type="Pfam" id="PF08447">
    <property type="entry name" value="PAS_3"/>
    <property type="match status" value="2"/>
</dbReference>
<keyword evidence="6" id="KW-0902">Two-component regulatory system</keyword>
<feature type="domain" description="PAC" evidence="11">
    <location>
        <begin position="239"/>
        <end position="291"/>
    </location>
</feature>
<dbReference type="Gene3D" id="3.30.450.20">
    <property type="entry name" value="PAS domain"/>
    <property type="match status" value="2"/>
</dbReference>
<dbReference type="InterPro" id="IPR036097">
    <property type="entry name" value="HisK_dim/P_sf"/>
</dbReference>
<dbReference type="InterPro" id="IPR004358">
    <property type="entry name" value="Sig_transdc_His_kin-like_C"/>
</dbReference>
<dbReference type="InterPro" id="IPR005467">
    <property type="entry name" value="His_kinase_dom"/>
</dbReference>
<dbReference type="Pfam" id="PF02518">
    <property type="entry name" value="HATPase_c"/>
    <property type="match status" value="1"/>
</dbReference>
<dbReference type="Pfam" id="PF01590">
    <property type="entry name" value="GAF"/>
    <property type="match status" value="1"/>
</dbReference>
<dbReference type="InterPro" id="IPR011006">
    <property type="entry name" value="CheY-like_superfamily"/>
</dbReference>
<dbReference type="InterPro" id="IPR000700">
    <property type="entry name" value="PAS-assoc_C"/>
</dbReference>
<dbReference type="SUPFAM" id="SSF55781">
    <property type="entry name" value="GAF domain-like"/>
    <property type="match status" value="1"/>
</dbReference>
<feature type="domain" description="PAS" evidence="10">
    <location>
        <begin position="292"/>
        <end position="362"/>
    </location>
</feature>
<dbReference type="AlphaFoldDB" id="A0A7X6BP84"/>
<dbReference type="SUPFAM" id="SSF52172">
    <property type="entry name" value="CheY-like"/>
    <property type="match status" value="1"/>
</dbReference>
<dbReference type="Gene3D" id="1.10.287.130">
    <property type="match status" value="1"/>
</dbReference>
<dbReference type="InterPro" id="IPR001789">
    <property type="entry name" value="Sig_transdc_resp-reg_receiver"/>
</dbReference>
<dbReference type="SUPFAM" id="SSF47384">
    <property type="entry name" value="Homodimeric domain of signal transducing histidine kinase"/>
    <property type="match status" value="1"/>
</dbReference>
<feature type="modified residue" description="4-aspartylphosphate" evidence="7">
    <location>
        <position position="724"/>
    </location>
</feature>
<dbReference type="InterPro" id="IPR036890">
    <property type="entry name" value="HATPase_C_sf"/>
</dbReference>
<keyword evidence="5" id="KW-0418">Kinase</keyword>
<dbReference type="PROSITE" id="PS50113">
    <property type="entry name" value="PAC"/>
    <property type="match status" value="2"/>
</dbReference>
<dbReference type="Pfam" id="PF00072">
    <property type="entry name" value="Response_reg"/>
    <property type="match status" value="1"/>
</dbReference>